<dbReference type="AlphaFoldDB" id="A0AAU9ETZ1"/>
<evidence type="ECO:0000313" key="2">
    <source>
        <dbReference type="Proteomes" id="UP001321786"/>
    </source>
</evidence>
<organism evidence="1 2">
    <name type="scientific">Helicovermis profundi</name>
    <dbReference type="NCBI Taxonomy" id="3065157"/>
    <lineage>
        <taxon>Bacteria</taxon>
        <taxon>Bacillati</taxon>
        <taxon>Bacillota</taxon>
        <taxon>Clostridia</taxon>
        <taxon>Helicovermis</taxon>
    </lineage>
</organism>
<keyword evidence="2" id="KW-1185">Reference proteome</keyword>
<name>A0AAU9ETZ1_9FIRM</name>
<dbReference type="InterPro" id="IPR017853">
    <property type="entry name" value="GH"/>
</dbReference>
<dbReference type="KEGG" id="hprf:HLPR_22210"/>
<accession>A0AAU9ETZ1</accession>
<dbReference type="SUPFAM" id="SSF51445">
    <property type="entry name" value="(Trans)glycosidases"/>
    <property type="match status" value="1"/>
</dbReference>
<sequence length="41" mass="5001">MNGDWVQWNGNTELYKVKFRLVHDFMQEYAPNVAMVWDPNR</sequence>
<protein>
    <submittedName>
        <fullName evidence="1">Uncharacterized protein</fullName>
    </submittedName>
</protein>
<evidence type="ECO:0000313" key="1">
    <source>
        <dbReference type="EMBL" id="BEP29890.1"/>
    </source>
</evidence>
<proteinExistence type="predicted"/>
<gene>
    <name evidence="1" type="ORF">HLPR_22210</name>
</gene>
<reference evidence="1 2" key="1">
    <citation type="submission" date="2023-08" db="EMBL/GenBank/DDBJ databases">
        <title>Helicovermis profunda gen. nov., sp. nov., a novel mesophilic, fermentative bacterium within the Bacillota from a deep-sea hydrothermal vent chimney.</title>
        <authorList>
            <person name="Miyazaki U."/>
            <person name="Mizutani D."/>
            <person name="Hashimoto Y."/>
            <person name="Tame A."/>
            <person name="Sawayama S."/>
            <person name="Miyazaki J."/>
            <person name="Takai K."/>
            <person name="Nakagawa S."/>
        </authorList>
    </citation>
    <scope>NUCLEOTIDE SEQUENCE [LARGE SCALE GENOMIC DNA]</scope>
    <source>
        <strain evidence="1 2">S502</strain>
    </source>
</reference>
<dbReference type="Proteomes" id="UP001321786">
    <property type="component" value="Chromosome"/>
</dbReference>
<dbReference type="EMBL" id="AP028654">
    <property type="protein sequence ID" value="BEP29890.1"/>
    <property type="molecule type" value="Genomic_DNA"/>
</dbReference>
<dbReference type="Gene3D" id="3.20.20.80">
    <property type="entry name" value="Glycosidases"/>
    <property type="match status" value="1"/>
</dbReference>